<keyword evidence="4" id="KW-0949">S-adenosyl-L-methionine</keyword>
<dbReference type="Pfam" id="PF03291">
    <property type="entry name" value="mRNA_G-N7_MeTrfase"/>
    <property type="match status" value="1"/>
</dbReference>
<reference evidence="10" key="1">
    <citation type="submission" date="2021-01" db="EMBL/GenBank/DDBJ databases">
        <authorList>
            <person name="Corre E."/>
            <person name="Pelletier E."/>
            <person name="Niang G."/>
            <person name="Scheremetjew M."/>
            <person name="Finn R."/>
            <person name="Kale V."/>
            <person name="Holt S."/>
            <person name="Cochrane G."/>
            <person name="Meng A."/>
            <person name="Brown T."/>
            <person name="Cohen L."/>
        </authorList>
    </citation>
    <scope>NUCLEOTIDE SEQUENCE</scope>
    <source>
        <strain evidence="10">SAG 36.94</strain>
    </source>
</reference>
<dbReference type="InterPro" id="IPR004971">
    <property type="entry name" value="mRNA_G-N7_MeTrfase_dom"/>
</dbReference>
<comment type="catalytic activity">
    <reaction evidence="7">
        <text>a 5'-end (5'-triphosphoguanosine)-ribonucleoside in mRNA + S-adenosyl-L-methionine = a 5'-end (N(7)-methyl 5'-triphosphoguanosine)-ribonucleoside in mRNA + S-adenosyl-L-homocysteine</text>
        <dbReference type="Rhea" id="RHEA:67008"/>
        <dbReference type="Rhea" id="RHEA-COMP:17166"/>
        <dbReference type="Rhea" id="RHEA-COMP:17167"/>
        <dbReference type="ChEBI" id="CHEBI:57856"/>
        <dbReference type="ChEBI" id="CHEBI:59789"/>
        <dbReference type="ChEBI" id="CHEBI:156461"/>
        <dbReference type="ChEBI" id="CHEBI:167617"/>
        <dbReference type="EC" id="2.1.1.56"/>
    </reaction>
</comment>
<accession>A0A6T6CUZ6</accession>
<dbReference type="InterPro" id="IPR029063">
    <property type="entry name" value="SAM-dependent_MTases_sf"/>
</dbReference>
<feature type="compositionally biased region" description="Polar residues" evidence="8">
    <location>
        <begin position="265"/>
        <end position="284"/>
    </location>
</feature>
<evidence type="ECO:0000256" key="5">
    <source>
        <dbReference type="ARBA" id="ARBA00022884"/>
    </source>
</evidence>
<keyword evidence="3" id="KW-0808">Transferase</keyword>
<keyword evidence="2" id="KW-0489">Methyltransferase</keyword>
<name>A0A6T6CUZ6_9RHOD</name>
<evidence type="ECO:0000256" key="8">
    <source>
        <dbReference type="SAM" id="MobiDB-lite"/>
    </source>
</evidence>
<evidence type="ECO:0000256" key="2">
    <source>
        <dbReference type="ARBA" id="ARBA00022603"/>
    </source>
</evidence>
<evidence type="ECO:0000256" key="3">
    <source>
        <dbReference type="ARBA" id="ARBA00022679"/>
    </source>
</evidence>
<feature type="region of interest" description="Disordered" evidence="8">
    <location>
        <begin position="247"/>
        <end position="284"/>
    </location>
</feature>
<dbReference type="SUPFAM" id="SSF53335">
    <property type="entry name" value="S-adenosyl-L-methionine-dependent methyltransferases"/>
    <property type="match status" value="1"/>
</dbReference>
<evidence type="ECO:0000313" key="11">
    <source>
        <dbReference type="EMBL" id="CAD9237272.1"/>
    </source>
</evidence>
<evidence type="ECO:0000256" key="6">
    <source>
        <dbReference type="ARBA" id="ARBA00023042"/>
    </source>
</evidence>
<evidence type="ECO:0000256" key="1">
    <source>
        <dbReference type="ARBA" id="ARBA00011926"/>
    </source>
</evidence>
<evidence type="ECO:0000313" key="10">
    <source>
        <dbReference type="EMBL" id="CAD9237270.1"/>
    </source>
</evidence>
<gene>
    <name evidence="10" type="ORF">CCAE0312_LOCUS9368</name>
    <name evidence="11" type="ORF">CCAE0312_LOCUS9370</name>
</gene>
<keyword evidence="6" id="KW-0507">mRNA processing</keyword>
<organism evidence="10">
    <name type="scientific">Compsopogon caeruleus</name>
    <dbReference type="NCBI Taxonomy" id="31354"/>
    <lineage>
        <taxon>Eukaryota</taxon>
        <taxon>Rhodophyta</taxon>
        <taxon>Compsopogonophyceae</taxon>
        <taxon>Compsopogonales</taxon>
        <taxon>Compsopogonaceae</taxon>
        <taxon>Compsopogon</taxon>
    </lineage>
</organism>
<dbReference type="PANTHER" id="PTHR12189:SF2">
    <property type="entry name" value="MRNA CAP GUANINE-N7 METHYLTRANSFERASE"/>
    <property type="match status" value="1"/>
</dbReference>
<feature type="compositionally biased region" description="Pro residues" evidence="8">
    <location>
        <begin position="250"/>
        <end position="263"/>
    </location>
</feature>
<evidence type="ECO:0000256" key="7">
    <source>
        <dbReference type="ARBA" id="ARBA00044712"/>
    </source>
</evidence>
<dbReference type="PANTHER" id="PTHR12189">
    <property type="entry name" value="MRNA GUANINE-7- METHYLTRANSFERASE"/>
    <property type="match status" value="1"/>
</dbReference>
<keyword evidence="6" id="KW-0506">mRNA capping</keyword>
<dbReference type="GO" id="GO:0004482">
    <property type="term" value="F:mRNA 5'-cap (guanine-N7-)-methyltransferase activity"/>
    <property type="evidence" value="ECO:0007669"/>
    <property type="project" value="UniProtKB-EC"/>
</dbReference>
<dbReference type="InterPro" id="IPR039753">
    <property type="entry name" value="RG7MT1"/>
</dbReference>
<dbReference type="EC" id="2.1.1.56" evidence="1"/>
<evidence type="ECO:0000256" key="4">
    <source>
        <dbReference type="ARBA" id="ARBA00022691"/>
    </source>
</evidence>
<evidence type="ECO:0000259" key="9">
    <source>
        <dbReference type="PROSITE" id="PS51562"/>
    </source>
</evidence>
<dbReference type="GO" id="GO:0005634">
    <property type="term" value="C:nucleus"/>
    <property type="evidence" value="ECO:0007669"/>
    <property type="project" value="TreeGrafter"/>
</dbReference>
<dbReference type="AlphaFoldDB" id="A0A6T6CUZ6"/>
<dbReference type="GO" id="GO:0003723">
    <property type="term" value="F:RNA binding"/>
    <property type="evidence" value="ECO:0007669"/>
    <property type="project" value="UniProtKB-KW"/>
</dbReference>
<dbReference type="EMBL" id="HBGH01016908">
    <property type="protein sequence ID" value="CAD9237272.1"/>
    <property type="molecule type" value="Transcribed_RNA"/>
</dbReference>
<proteinExistence type="predicted"/>
<dbReference type="EMBL" id="HBGH01016906">
    <property type="protein sequence ID" value="CAD9237270.1"/>
    <property type="molecule type" value="Transcribed_RNA"/>
</dbReference>
<feature type="domain" description="MRNA cap 0 methyltransferase" evidence="9">
    <location>
        <begin position="1"/>
        <end position="193"/>
    </location>
</feature>
<sequence length="284" mass="31907">MSSVVNLPSTTPFRRKPGCGRCCKFCQAIHCCRCGGLRDEIIRRNVTEKLRPGGFFIGTTADASVLVRKLRAVEGLVFYNSLYKVVFEEKFKKKAFPKGEPYGIEYRFTLDESVEDCPEFIVHWPSFVALAKQYGLENIMAANFHDFYEMFAQEGSPELDLFKHMKAVDENGTISPEQWDAIYLYMAFSFRKVGNPSAGLDESTIRPLHPHPQLTEDNIVVMQVCHRPLQKTILRFCSLIHSSSSTLQAPPVPAPSSPSPVVPGPTSQDTPRRSNSASIRNIID</sequence>
<dbReference type="Gene3D" id="3.40.50.150">
    <property type="entry name" value="Vaccinia Virus protein VP39"/>
    <property type="match status" value="1"/>
</dbReference>
<dbReference type="PROSITE" id="PS51562">
    <property type="entry name" value="RNA_CAP0_MT"/>
    <property type="match status" value="1"/>
</dbReference>
<keyword evidence="5" id="KW-0694">RNA-binding</keyword>
<protein>
    <recommendedName>
        <fullName evidence="1">mRNA (guanine-N(7))-methyltransferase</fullName>
        <ecNumber evidence="1">2.1.1.56</ecNumber>
    </recommendedName>
</protein>